<proteinExistence type="predicted"/>
<reference evidence="1" key="1">
    <citation type="submission" date="2020-12" db="EMBL/GenBank/DDBJ databases">
        <title>WGS assembly of Carya illinoinensis cv. Pawnee.</title>
        <authorList>
            <person name="Platts A."/>
            <person name="Shu S."/>
            <person name="Wright S."/>
            <person name="Barry K."/>
            <person name="Edger P."/>
            <person name="Pires J.C."/>
            <person name="Schmutz J."/>
        </authorList>
    </citation>
    <scope>NUCLEOTIDE SEQUENCE</scope>
    <source>
        <tissue evidence="1">Leaf</tissue>
    </source>
</reference>
<organism evidence="1 2">
    <name type="scientific">Carya illinoinensis</name>
    <name type="common">Pecan</name>
    <dbReference type="NCBI Taxonomy" id="32201"/>
    <lineage>
        <taxon>Eukaryota</taxon>
        <taxon>Viridiplantae</taxon>
        <taxon>Streptophyta</taxon>
        <taxon>Embryophyta</taxon>
        <taxon>Tracheophyta</taxon>
        <taxon>Spermatophyta</taxon>
        <taxon>Magnoliopsida</taxon>
        <taxon>eudicotyledons</taxon>
        <taxon>Gunneridae</taxon>
        <taxon>Pentapetalae</taxon>
        <taxon>rosids</taxon>
        <taxon>fabids</taxon>
        <taxon>Fagales</taxon>
        <taxon>Juglandaceae</taxon>
        <taxon>Carya</taxon>
    </lineage>
</organism>
<keyword evidence="2" id="KW-1185">Reference proteome</keyword>
<comment type="caution">
    <text evidence="1">The sequence shown here is derived from an EMBL/GenBank/DDBJ whole genome shotgun (WGS) entry which is preliminary data.</text>
</comment>
<protein>
    <submittedName>
        <fullName evidence="1">Uncharacterized protein</fullName>
    </submittedName>
</protein>
<evidence type="ECO:0000313" key="1">
    <source>
        <dbReference type="EMBL" id="KAG6657706.1"/>
    </source>
</evidence>
<evidence type="ECO:0000313" key="2">
    <source>
        <dbReference type="Proteomes" id="UP000811609"/>
    </source>
</evidence>
<dbReference type="Proteomes" id="UP000811609">
    <property type="component" value="Chromosome 4"/>
</dbReference>
<dbReference type="EMBL" id="CM031812">
    <property type="protein sequence ID" value="KAG6657706.1"/>
    <property type="molecule type" value="Genomic_DNA"/>
</dbReference>
<name>A0A8T1QTB7_CARIL</name>
<gene>
    <name evidence="1" type="ORF">CIPAW_04G109200</name>
</gene>
<accession>A0A8T1QTB7</accession>
<sequence>MGKGRNRTKRVEGYLEMVGAGWKETQLMNNLQRPPPSPDDNQWLFFTSSSISPLSISLGAFLRLFLLLSPSGTRDPVGVGGFRFLGPWGDDFACFIREEYEIVAD</sequence>
<dbReference type="AlphaFoldDB" id="A0A8T1QTB7"/>